<evidence type="ECO:0008006" key="4">
    <source>
        <dbReference type="Google" id="ProtNLM"/>
    </source>
</evidence>
<evidence type="ECO:0000313" key="2">
    <source>
        <dbReference type="EMBL" id="MFD2533530.1"/>
    </source>
</evidence>
<reference evidence="3" key="1">
    <citation type="journal article" date="2019" name="Int. J. Syst. Evol. Microbiol.">
        <title>The Global Catalogue of Microorganisms (GCM) 10K type strain sequencing project: providing services to taxonomists for standard genome sequencing and annotation.</title>
        <authorList>
            <consortium name="The Broad Institute Genomics Platform"/>
            <consortium name="The Broad Institute Genome Sequencing Center for Infectious Disease"/>
            <person name="Wu L."/>
            <person name="Ma J."/>
        </authorList>
    </citation>
    <scope>NUCLEOTIDE SEQUENCE [LARGE SCALE GENOMIC DNA]</scope>
    <source>
        <strain evidence="3">KCTC 42903</strain>
    </source>
</reference>
<evidence type="ECO:0000256" key="1">
    <source>
        <dbReference type="SAM" id="Phobius"/>
    </source>
</evidence>
<dbReference type="EMBL" id="JBHULK010000001">
    <property type="protein sequence ID" value="MFD2533530.1"/>
    <property type="molecule type" value="Genomic_DNA"/>
</dbReference>
<proteinExistence type="predicted"/>
<comment type="caution">
    <text evidence="2">The sequence shown here is derived from an EMBL/GenBank/DDBJ whole genome shotgun (WGS) entry which is preliminary data.</text>
</comment>
<name>A0ABW5JP29_9FLAO</name>
<accession>A0ABW5JP29</accession>
<dbReference type="RefSeq" id="WP_388012320.1">
    <property type="nucleotide sequence ID" value="NZ_JBHUDT010000001.1"/>
</dbReference>
<organism evidence="2 3">
    <name type="scientific">Gelatiniphilus marinus</name>
    <dbReference type="NCBI Taxonomy" id="1759464"/>
    <lineage>
        <taxon>Bacteria</taxon>
        <taxon>Pseudomonadati</taxon>
        <taxon>Bacteroidota</taxon>
        <taxon>Flavobacteriia</taxon>
        <taxon>Flavobacteriales</taxon>
        <taxon>Flavobacteriaceae</taxon>
        <taxon>Gelatiniphilus</taxon>
    </lineage>
</organism>
<evidence type="ECO:0000313" key="3">
    <source>
        <dbReference type="Proteomes" id="UP001597441"/>
    </source>
</evidence>
<dbReference type="Pfam" id="PF23396">
    <property type="entry name" value="DUF7103"/>
    <property type="match status" value="1"/>
</dbReference>
<feature type="transmembrane region" description="Helical" evidence="1">
    <location>
        <begin position="158"/>
        <end position="176"/>
    </location>
</feature>
<protein>
    <recommendedName>
        <fullName evidence="4">DUF998 domain-containing protein</fullName>
    </recommendedName>
</protein>
<dbReference type="Proteomes" id="UP001597441">
    <property type="component" value="Unassembled WGS sequence"/>
</dbReference>
<keyword evidence="1" id="KW-0812">Transmembrane</keyword>
<feature type="transmembrane region" description="Helical" evidence="1">
    <location>
        <begin position="16"/>
        <end position="37"/>
    </location>
</feature>
<keyword evidence="1" id="KW-0472">Membrane</keyword>
<sequence length="210" mass="24228">MRFRIQERYTADDRMFLIVEIIITFICMFIPLILFLVDGEIKPSISAYVDMENSHVYGLLFGIAGMTFLLNGALYFKVENDEKRMPQLKSLPTLSDSVYNKKQMGKWYNIVFGISLFGIAIFHYDKPISQYFHLAFALLFFVGSAVVIFFLHDPEDTWKSRILALISIIVLGIAFFSNGSLISLFWAETIALIIIAIHYILESYRICLDF</sequence>
<feature type="transmembrane region" description="Helical" evidence="1">
    <location>
        <begin position="130"/>
        <end position="151"/>
    </location>
</feature>
<feature type="transmembrane region" description="Helical" evidence="1">
    <location>
        <begin position="107"/>
        <end position="124"/>
    </location>
</feature>
<keyword evidence="3" id="KW-1185">Reference proteome</keyword>
<keyword evidence="1" id="KW-1133">Transmembrane helix</keyword>
<dbReference type="InterPro" id="IPR055529">
    <property type="entry name" value="DUF7103"/>
</dbReference>
<feature type="transmembrane region" description="Helical" evidence="1">
    <location>
        <begin position="182"/>
        <end position="201"/>
    </location>
</feature>
<feature type="transmembrane region" description="Helical" evidence="1">
    <location>
        <begin position="57"/>
        <end position="76"/>
    </location>
</feature>
<gene>
    <name evidence="2" type="ORF">ACFSQS_00325</name>
</gene>